<dbReference type="EMBL" id="CP021748">
    <property type="protein sequence ID" value="ARX83192.1"/>
    <property type="molecule type" value="Genomic_DNA"/>
</dbReference>
<keyword evidence="4" id="KW-1185">Reference proteome</keyword>
<dbReference type="PROSITE" id="PS51257">
    <property type="entry name" value="PROKAR_LIPOPROTEIN"/>
    <property type="match status" value="1"/>
</dbReference>
<organism evidence="3 4">
    <name type="scientific">Streptomyces alboflavus</name>
    <dbReference type="NCBI Taxonomy" id="67267"/>
    <lineage>
        <taxon>Bacteria</taxon>
        <taxon>Bacillati</taxon>
        <taxon>Actinomycetota</taxon>
        <taxon>Actinomycetes</taxon>
        <taxon>Kitasatosporales</taxon>
        <taxon>Streptomycetaceae</taxon>
        <taxon>Streptomyces</taxon>
    </lineage>
</organism>
<dbReference type="InterPro" id="IPR025164">
    <property type="entry name" value="Toastrack_DUF4097"/>
</dbReference>
<evidence type="ECO:0000256" key="1">
    <source>
        <dbReference type="SAM" id="MobiDB-lite"/>
    </source>
</evidence>
<proteinExistence type="predicted"/>
<dbReference type="STRING" id="67267.GCA_000716675_02833"/>
<gene>
    <name evidence="3" type="ORF">SMD44_02607</name>
</gene>
<feature type="region of interest" description="Disordered" evidence="1">
    <location>
        <begin position="193"/>
        <end position="268"/>
    </location>
</feature>
<sequence length="268" mass="27914">MRVLVAVGTTSAVVGLVAACGADASDDSDPERRSFALSGRTLTVDSDDSAVELVVAGDKGARDVRVTRWFDGRTVLGKSPKVTWKMDGDRLTLRVKCSGVISNCSAKHRVVVPRGTAVDVVNRDGSVTATGFREPLKVRTADGSVRLRDVSGPLDLRSVDGSVRAVGVTSKRVSATSKDGSVRLDLAAAPDRLQARSQDGSVDIALPVTGSKGSKKSKGSGEGGAASYRVDTETVDGSTDVTVPRDDRSPHHVSVRSADGNVTVRSAN</sequence>
<accession>A0A1Z1W9Y5</accession>
<reference evidence="3 4" key="1">
    <citation type="submission" date="2017-05" db="EMBL/GenBank/DDBJ databases">
        <title>Streptomyces alboflavus Genome sequencing and assembly.</title>
        <authorList>
            <person name="Wang Y."/>
            <person name="Du B."/>
            <person name="Ding Y."/>
            <person name="Liu H."/>
            <person name="Hou Q."/>
            <person name="Liu K."/>
            <person name="Wang C."/>
            <person name="Yao L."/>
        </authorList>
    </citation>
    <scope>NUCLEOTIDE SEQUENCE [LARGE SCALE GENOMIC DNA]</scope>
    <source>
        <strain evidence="3 4">MDJK44</strain>
    </source>
</reference>
<protein>
    <recommendedName>
        <fullName evidence="2">DUF4097 domain-containing protein</fullName>
    </recommendedName>
</protein>
<dbReference type="eggNOG" id="COG3595">
    <property type="taxonomic scope" value="Bacteria"/>
</dbReference>
<evidence type="ECO:0000313" key="3">
    <source>
        <dbReference type="EMBL" id="ARX83192.1"/>
    </source>
</evidence>
<name>A0A1Z1W9Y5_9ACTN</name>
<dbReference type="RefSeq" id="WP_087883913.1">
    <property type="nucleotide sequence ID" value="NZ_CP021748.1"/>
</dbReference>
<evidence type="ECO:0000259" key="2">
    <source>
        <dbReference type="Pfam" id="PF13349"/>
    </source>
</evidence>
<dbReference type="Proteomes" id="UP000195880">
    <property type="component" value="Chromosome"/>
</dbReference>
<dbReference type="Pfam" id="PF13349">
    <property type="entry name" value="DUF4097"/>
    <property type="match status" value="1"/>
</dbReference>
<dbReference type="OrthoDB" id="5243271at2"/>
<feature type="domain" description="DUF4097" evidence="2">
    <location>
        <begin position="118"/>
        <end position="241"/>
    </location>
</feature>
<dbReference type="KEGG" id="salf:SMD44_02607"/>
<evidence type="ECO:0000313" key="4">
    <source>
        <dbReference type="Proteomes" id="UP000195880"/>
    </source>
</evidence>
<dbReference type="AlphaFoldDB" id="A0A1Z1W9Y5"/>